<accession>A0ABQ4CBT0</accession>
<sequence length="96" mass="10082">MTAEDVRAAIDEFAARIDALAPGSGPPLTVSVTLSPAAAGALVEALRSYHDPRDHGTCDQCGSGRLDETFTCTACAQPNGLFGQLIRERLTRHQSG</sequence>
<comment type="caution">
    <text evidence="1">The sequence shown here is derived from an EMBL/GenBank/DDBJ whole genome shotgun (WGS) entry which is preliminary data.</text>
</comment>
<name>A0ABQ4CBT0_9ACTN</name>
<protein>
    <submittedName>
        <fullName evidence="1">Uncharacterized protein</fullName>
    </submittedName>
</protein>
<gene>
    <name evidence="1" type="ORF">Air01nite_63320</name>
</gene>
<keyword evidence="2" id="KW-1185">Reference proteome</keyword>
<evidence type="ECO:0000313" key="1">
    <source>
        <dbReference type="EMBL" id="GIF60237.1"/>
    </source>
</evidence>
<dbReference type="RefSeq" id="WP_203707054.1">
    <property type="nucleotide sequence ID" value="NZ_BAAALU010000006.1"/>
</dbReference>
<dbReference type="Proteomes" id="UP000624325">
    <property type="component" value="Unassembled WGS sequence"/>
</dbReference>
<evidence type="ECO:0000313" key="2">
    <source>
        <dbReference type="Proteomes" id="UP000624325"/>
    </source>
</evidence>
<organism evidence="1 2">
    <name type="scientific">Asanoa iriomotensis</name>
    <dbReference type="NCBI Taxonomy" id="234613"/>
    <lineage>
        <taxon>Bacteria</taxon>
        <taxon>Bacillati</taxon>
        <taxon>Actinomycetota</taxon>
        <taxon>Actinomycetes</taxon>
        <taxon>Micromonosporales</taxon>
        <taxon>Micromonosporaceae</taxon>
        <taxon>Asanoa</taxon>
    </lineage>
</organism>
<dbReference type="EMBL" id="BONC01000062">
    <property type="protein sequence ID" value="GIF60237.1"/>
    <property type="molecule type" value="Genomic_DNA"/>
</dbReference>
<proteinExistence type="predicted"/>
<reference evidence="1 2" key="1">
    <citation type="submission" date="2021-01" db="EMBL/GenBank/DDBJ databases">
        <title>Whole genome shotgun sequence of Asanoa iriomotensis NBRC 100142.</title>
        <authorList>
            <person name="Komaki H."/>
            <person name="Tamura T."/>
        </authorList>
    </citation>
    <scope>NUCLEOTIDE SEQUENCE [LARGE SCALE GENOMIC DNA]</scope>
    <source>
        <strain evidence="1 2">NBRC 100142</strain>
    </source>
</reference>